<dbReference type="SMART" id="SM00239">
    <property type="entry name" value="C2"/>
    <property type="match status" value="1"/>
</dbReference>
<evidence type="ECO:0000313" key="4">
    <source>
        <dbReference type="Proteomes" id="UP001623330"/>
    </source>
</evidence>
<comment type="caution">
    <text evidence="3">The sequence shown here is derived from an EMBL/GenBank/DDBJ whole genome shotgun (WGS) entry which is preliminary data.</text>
</comment>
<dbReference type="PANTHER" id="PTHR47052:SF3">
    <property type="entry name" value="INGRESSION PROTEIN 1"/>
    <property type="match status" value="1"/>
</dbReference>
<sequence length="421" mass="47893">MSEEVWDGNQGMLSVYVSKAKDLPNLSKLDKQDVMLRLRVAHMTRESDTIFRAGQTPIFKYLEKFEITPELRPLMFVEVYSDRRKKTPILIGRCEVDLLNGIRADPKEGYCTWYELRKPNNEYAGTVFIELTFKPSFPKYYQEKNNQVSQQLDKSMAARPIPPLPDSSDIYSDDPDAYRPNTYRYKSRSSSPSRYQSNDYSKSDGYMHASNLRQSTPSLHNGLHSPPDQKLSASDNYFNDNGHNNFSSSVGTSTTVMTQGTGTTTVTSTSDTKFHFANLRKLKEKINIFKNPTNLPSDEHNKDSPVDIEALQKAIGVTSIEDDDESSTESFHENYNRSREISKSSNRYHDDNTMFKYSNGENEPALPPLPNSPHRSPGRDITYGRNRKSPQHLTMQSPKLPPLPSSRASSISPTRRRPPPV</sequence>
<evidence type="ECO:0000313" key="3">
    <source>
        <dbReference type="EMBL" id="KAL3232454.1"/>
    </source>
</evidence>
<protein>
    <submittedName>
        <fullName evidence="3">Ingression protein 1</fullName>
    </submittedName>
</protein>
<dbReference type="InterPro" id="IPR000008">
    <property type="entry name" value="C2_dom"/>
</dbReference>
<accession>A0ABR4NUQ8</accession>
<dbReference type="Gene3D" id="2.60.40.150">
    <property type="entry name" value="C2 domain"/>
    <property type="match status" value="1"/>
</dbReference>
<dbReference type="Proteomes" id="UP001623330">
    <property type="component" value="Unassembled WGS sequence"/>
</dbReference>
<dbReference type="PROSITE" id="PS50004">
    <property type="entry name" value="C2"/>
    <property type="match status" value="1"/>
</dbReference>
<feature type="region of interest" description="Disordered" evidence="1">
    <location>
        <begin position="157"/>
        <end position="231"/>
    </location>
</feature>
<feature type="domain" description="C2" evidence="2">
    <location>
        <begin position="1"/>
        <end position="114"/>
    </location>
</feature>
<dbReference type="PANTHER" id="PTHR47052">
    <property type="entry name" value="CONSERVED SERINE PROLINE-RICH PROTEIN (AFU_ORTHOLOGUE AFUA_2G01790)"/>
    <property type="match status" value="1"/>
</dbReference>
<feature type="compositionally biased region" description="Basic and acidic residues" evidence="1">
    <location>
        <begin position="330"/>
        <end position="353"/>
    </location>
</feature>
<feature type="region of interest" description="Disordered" evidence="1">
    <location>
        <begin position="318"/>
        <end position="421"/>
    </location>
</feature>
<keyword evidence="4" id="KW-1185">Reference proteome</keyword>
<name>A0ABR4NUQ8_9SACH</name>
<organism evidence="3 4">
    <name type="scientific">Nakaseomyces bracarensis</name>
    <dbReference type="NCBI Taxonomy" id="273131"/>
    <lineage>
        <taxon>Eukaryota</taxon>
        <taxon>Fungi</taxon>
        <taxon>Dikarya</taxon>
        <taxon>Ascomycota</taxon>
        <taxon>Saccharomycotina</taxon>
        <taxon>Saccharomycetes</taxon>
        <taxon>Saccharomycetales</taxon>
        <taxon>Saccharomycetaceae</taxon>
        <taxon>Nakaseomyces</taxon>
    </lineage>
</organism>
<evidence type="ECO:0000259" key="2">
    <source>
        <dbReference type="PROSITE" id="PS50004"/>
    </source>
</evidence>
<reference evidence="3 4" key="1">
    <citation type="submission" date="2024-05" db="EMBL/GenBank/DDBJ databases">
        <title>Long read based assembly of the Candida bracarensis genome reveals expanded adhesin content.</title>
        <authorList>
            <person name="Marcet-Houben M."/>
            <person name="Ksiezopolska E."/>
            <person name="Gabaldon T."/>
        </authorList>
    </citation>
    <scope>NUCLEOTIDE SEQUENCE [LARGE SCALE GENOMIC DNA]</scope>
    <source>
        <strain evidence="3 4">CBM6</strain>
    </source>
</reference>
<proteinExistence type="predicted"/>
<dbReference type="SUPFAM" id="SSF49562">
    <property type="entry name" value="C2 domain (Calcium/lipid-binding domain, CaLB)"/>
    <property type="match status" value="1"/>
</dbReference>
<dbReference type="EMBL" id="JBEVYD010000005">
    <property type="protein sequence ID" value="KAL3232454.1"/>
    <property type="molecule type" value="Genomic_DNA"/>
</dbReference>
<evidence type="ECO:0000256" key="1">
    <source>
        <dbReference type="SAM" id="MobiDB-lite"/>
    </source>
</evidence>
<gene>
    <name evidence="3" type="ORF">RNJ44_04370</name>
</gene>
<feature type="compositionally biased region" description="Low complexity" evidence="1">
    <location>
        <begin position="188"/>
        <end position="200"/>
    </location>
</feature>
<dbReference type="InterPro" id="IPR052981">
    <property type="entry name" value="Ingression_C2_domain"/>
</dbReference>
<dbReference type="Pfam" id="PF00168">
    <property type="entry name" value="C2"/>
    <property type="match status" value="1"/>
</dbReference>
<dbReference type="InterPro" id="IPR035892">
    <property type="entry name" value="C2_domain_sf"/>
</dbReference>